<name>A0A6J6X6P5_9ZZZZ</name>
<keyword evidence="2" id="KW-0472">Membrane</keyword>
<feature type="region of interest" description="Disordered" evidence="1">
    <location>
        <begin position="66"/>
        <end position="196"/>
    </location>
</feature>
<evidence type="ECO:0000313" key="3">
    <source>
        <dbReference type="EMBL" id="CAB4791775.1"/>
    </source>
</evidence>
<evidence type="ECO:0000256" key="2">
    <source>
        <dbReference type="SAM" id="Phobius"/>
    </source>
</evidence>
<dbReference type="EMBL" id="CAFAAJ010000014">
    <property type="protein sequence ID" value="CAB4791775.1"/>
    <property type="molecule type" value="Genomic_DNA"/>
</dbReference>
<dbReference type="AlphaFoldDB" id="A0A6J6X6P5"/>
<reference evidence="3" key="1">
    <citation type="submission" date="2020-05" db="EMBL/GenBank/DDBJ databases">
        <authorList>
            <person name="Chiriac C."/>
            <person name="Salcher M."/>
            <person name="Ghai R."/>
            <person name="Kavagutti S V."/>
        </authorList>
    </citation>
    <scope>NUCLEOTIDE SEQUENCE</scope>
</reference>
<accession>A0A6J6X6P5</accession>
<keyword evidence="2" id="KW-1133">Transmembrane helix</keyword>
<feature type="compositionally biased region" description="Low complexity" evidence="1">
    <location>
        <begin position="127"/>
        <end position="140"/>
    </location>
</feature>
<sequence>MTDDFDDPDLAAALRNIAGPVPSVEAALPVFHRRVRVARIRRVSVAVSGAAAVALIAVGAVALTGNERGNNITPMDPSITLDTVADPSTGVGASTTTTPTTTLPDDDTGPSSGSGPGATGTSGSGGTASIPSSGSTSTTVDDSDNSDESDESDESDDPDESDDSDDSRNEGSGNPRTTTSTGGRAATKRCSSAGGSFTASHLTKNSVMYVSPASGFSKTEQEIEDETITVVFADNEVEYHVVARWTGESFSCSVGS</sequence>
<feature type="compositionally biased region" description="Gly residues" evidence="1">
    <location>
        <begin position="112"/>
        <end position="126"/>
    </location>
</feature>
<evidence type="ECO:0000256" key="1">
    <source>
        <dbReference type="SAM" id="MobiDB-lite"/>
    </source>
</evidence>
<proteinExistence type="predicted"/>
<feature type="transmembrane region" description="Helical" evidence="2">
    <location>
        <begin position="43"/>
        <end position="63"/>
    </location>
</feature>
<feature type="compositionally biased region" description="Low complexity" evidence="1">
    <location>
        <begin position="170"/>
        <end position="185"/>
    </location>
</feature>
<gene>
    <name evidence="3" type="ORF">UFOPK3001_00338</name>
</gene>
<feature type="compositionally biased region" description="Low complexity" evidence="1">
    <location>
        <begin position="87"/>
        <end position="111"/>
    </location>
</feature>
<protein>
    <submittedName>
        <fullName evidence="3">Unannotated protein</fullName>
    </submittedName>
</protein>
<organism evidence="3">
    <name type="scientific">freshwater metagenome</name>
    <dbReference type="NCBI Taxonomy" id="449393"/>
    <lineage>
        <taxon>unclassified sequences</taxon>
        <taxon>metagenomes</taxon>
        <taxon>ecological metagenomes</taxon>
    </lineage>
</organism>
<keyword evidence="2" id="KW-0812">Transmembrane</keyword>
<feature type="compositionally biased region" description="Acidic residues" evidence="1">
    <location>
        <begin position="141"/>
        <end position="165"/>
    </location>
</feature>